<dbReference type="AlphaFoldDB" id="A0AAV0T7A1"/>
<sequence length="93" mass="10020">MKANTTLADVFAQRRGPVNRSLSGQESYDVLGVSKDASLVVIVAQYKKKSRDPKARGRDESGRSRDSSLLGNDPSSHFVLDMISGVAGLLPPF</sequence>
<protein>
    <submittedName>
        <fullName evidence="2">Uncharacterized protein</fullName>
    </submittedName>
</protein>
<proteinExistence type="predicted"/>
<dbReference type="EMBL" id="CANTFK010000412">
    <property type="protein sequence ID" value="CAI5715918.1"/>
    <property type="molecule type" value="Genomic_DNA"/>
</dbReference>
<evidence type="ECO:0000313" key="3">
    <source>
        <dbReference type="Proteomes" id="UP001159659"/>
    </source>
</evidence>
<name>A0AAV0T7A1_9STRA</name>
<gene>
    <name evidence="2" type="ORF">PFR002_LOCUS3181</name>
</gene>
<reference evidence="2" key="1">
    <citation type="submission" date="2022-12" db="EMBL/GenBank/DDBJ databases">
        <authorList>
            <person name="Webb A."/>
        </authorList>
    </citation>
    <scope>NUCLEOTIDE SEQUENCE</scope>
    <source>
        <strain evidence="2">Pf2</strain>
    </source>
</reference>
<evidence type="ECO:0000313" key="2">
    <source>
        <dbReference type="EMBL" id="CAI5715918.1"/>
    </source>
</evidence>
<organism evidence="2 3">
    <name type="scientific">Peronospora farinosa</name>
    <dbReference type="NCBI Taxonomy" id="134698"/>
    <lineage>
        <taxon>Eukaryota</taxon>
        <taxon>Sar</taxon>
        <taxon>Stramenopiles</taxon>
        <taxon>Oomycota</taxon>
        <taxon>Peronosporomycetes</taxon>
        <taxon>Peronosporales</taxon>
        <taxon>Peronosporaceae</taxon>
        <taxon>Peronospora</taxon>
    </lineage>
</organism>
<feature type="compositionally biased region" description="Basic and acidic residues" evidence="1">
    <location>
        <begin position="52"/>
        <end position="66"/>
    </location>
</feature>
<evidence type="ECO:0000256" key="1">
    <source>
        <dbReference type="SAM" id="MobiDB-lite"/>
    </source>
</evidence>
<comment type="caution">
    <text evidence="2">The sequence shown here is derived from an EMBL/GenBank/DDBJ whole genome shotgun (WGS) entry which is preliminary data.</text>
</comment>
<feature type="region of interest" description="Disordered" evidence="1">
    <location>
        <begin position="49"/>
        <end position="75"/>
    </location>
</feature>
<accession>A0AAV0T7A1</accession>
<dbReference type="Proteomes" id="UP001159659">
    <property type="component" value="Unassembled WGS sequence"/>
</dbReference>